<protein>
    <submittedName>
        <fullName evidence="2">Uncharacterized protein</fullName>
    </submittedName>
</protein>
<dbReference type="RefSeq" id="WP_260116706.1">
    <property type="nucleotide sequence ID" value="NZ_CP093361.1"/>
</dbReference>
<dbReference type="KEGG" id="lbe:MOO44_08595"/>
<keyword evidence="3" id="KW-1185">Reference proteome</keyword>
<sequence>MQKLFKQILFTLGAVSALSFDGVASNTVYAAETNAFGQYSIYHNLDFKTLADQSGKAPNFDNYVNNNAKPSVMPVFHRMDSYQNANNKAYYRATEKQLYLMGLPVTLSQSGYLQLNSGTYSKTLPQKWAKQYLTTNTFLYAHPELAILYNNPTGANNFKGQNNGARKYVNIKKIYHYYYHVNIDKLLTYTRPKNWVNKYYKHGMNPKTYMVKGYTTKDLLNTLKGSSNMTANAKKLNKIHNLVYKDQRQQSDHNDFGTTTKY</sequence>
<keyword evidence="1" id="KW-0732">Signal</keyword>
<name>A0A976RSD3_9LACO</name>
<dbReference type="AlphaFoldDB" id="A0A976RSD3"/>
<accession>A0A976RSD3</accession>
<dbReference type="EMBL" id="CP093361">
    <property type="protein sequence ID" value="UQS86906.1"/>
    <property type="molecule type" value="Genomic_DNA"/>
</dbReference>
<reference evidence="2" key="1">
    <citation type="journal article" date="2022" name="Int. J. Syst. Evol. Microbiol.">
        <title>Apilactobacillus apisilvae sp. nov., Nicolia spurrieriana gen. nov. sp. nov., Bombilactobacillus folatiphilus sp. nov. and Bombilactobacillus thymidiniphilus sp. nov., four new lactic acid bacterial isolates from stingless bees Tetragonula carbonaria and Austroplebeia australis.</title>
        <authorList>
            <person name="Oliphant S.A."/>
            <person name="Watson-Haigh N.S."/>
            <person name="Sumby K.M."/>
            <person name="Gardner J."/>
            <person name="Groom S."/>
            <person name="Jiranek V."/>
        </authorList>
    </citation>
    <scope>NUCLEOTIDE SEQUENCE</scope>
    <source>
        <strain evidence="2">SGEP1_A5</strain>
    </source>
</reference>
<feature type="signal peptide" evidence="1">
    <location>
        <begin position="1"/>
        <end position="30"/>
    </location>
</feature>
<evidence type="ECO:0000256" key="1">
    <source>
        <dbReference type="SAM" id="SignalP"/>
    </source>
</evidence>
<organism evidence="2 3">
    <name type="scientific">Nicoliella spurrieriana</name>
    <dbReference type="NCBI Taxonomy" id="2925830"/>
    <lineage>
        <taxon>Bacteria</taxon>
        <taxon>Bacillati</taxon>
        <taxon>Bacillota</taxon>
        <taxon>Bacilli</taxon>
        <taxon>Lactobacillales</taxon>
        <taxon>Lactobacillaceae</taxon>
        <taxon>Nicoliella</taxon>
    </lineage>
</organism>
<evidence type="ECO:0000313" key="2">
    <source>
        <dbReference type="EMBL" id="UQS86906.1"/>
    </source>
</evidence>
<proteinExistence type="predicted"/>
<evidence type="ECO:0000313" key="3">
    <source>
        <dbReference type="Proteomes" id="UP000831181"/>
    </source>
</evidence>
<feature type="chain" id="PRO_5037977219" evidence="1">
    <location>
        <begin position="31"/>
        <end position="262"/>
    </location>
</feature>
<dbReference type="Proteomes" id="UP000831181">
    <property type="component" value="Chromosome"/>
</dbReference>
<gene>
    <name evidence="2" type="ORF">MOO44_08595</name>
</gene>